<reference evidence="2" key="1">
    <citation type="journal article" date="2004" name="Nature">
        <title>Community structure and metabolism through reconstruction of microbial genomes from the environment.</title>
        <authorList>
            <person name="Tyson G.W."/>
            <person name="Chapman J."/>
            <person name="Hugenholtz P."/>
            <person name="Allen E.E."/>
            <person name="Ram R.J."/>
            <person name="Richardson P.M."/>
            <person name="Solovyev V.V."/>
            <person name="Rubin E.M."/>
            <person name="Rokhsar D.S."/>
            <person name="Banfield J.F."/>
        </authorList>
    </citation>
    <scope>NUCLEOTIDE SEQUENCE [LARGE SCALE GENOMIC DNA]</scope>
</reference>
<organism evidence="2">
    <name type="scientific">Leptospirillum sp. Group II '5-way CG'</name>
    <dbReference type="NCBI Taxonomy" id="419541"/>
    <lineage>
        <taxon>Bacteria</taxon>
        <taxon>Pseudomonadati</taxon>
        <taxon>Nitrospirota</taxon>
        <taxon>Nitrospiria</taxon>
        <taxon>Nitrospirales</taxon>
        <taxon>Nitrospiraceae</taxon>
        <taxon>Leptospirillum</taxon>
    </lineage>
</organism>
<sequence>MKRHNELEKVIHYICWKAQDPGVLRATKLNKILWYSDIFNYLSSGKSITGTKYIKHQYGPVPKEIDKAISNLKKEGVLVIRQGSYFGYPKKEFVALKKPDISGFKPEHIDLIDEVFNVICYDHTAKSISLESHDVIWKTALMGEEIPYETVFASEMGEIDESDVEWARHELQKIR</sequence>
<proteinExistence type="predicted"/>
<evidence type="ECO:0000259" key="1">
    <source>
        <dbReference type="Pfam" id="PF13274"/>
    </source>
</evidence>
<gene>
    <name evidence="2" type="ORF">CGL2_05939002</name>
</gene>
<evidence type="ECO:0000313" key="2">
    <source>
        <dbReference type="EMBL" id="EDZ38351.1"/>
    </source>
</evidence>
<dbReference type="EMBL" id="DS995262">
    <property type="protein sequence ID" value="EDZ38351.1"/>
    <property type="molecule type" value="Genomic_DNA"/>
</dbReference>
<name>B6ARA8_9BACT</name>
<dbReference type="Pfam" id="PF13274">
    <property type="entry name" value="SocA_Panacea"/>
    <property type="match status" value="1"/>
</dbReference>
<protein>
    <recommendedName>
        <fullName evidence="1">Antitoxin SocA-like Panacea domain-containing protein</fullName>
    </recommendedName>
</protein>
<dbReference type="AlphaFoldDB" id="B6ARA8"/>
<dbReference type="InterPro" id="IPR025272">
    <property type="entry name" value="SocA_Panacea"/>
</dbReference>
<accession>B6ARA8</accession>
<feature type="domain" description="Antitoxin SocA-like Panacea" evidence="1">
    <location>
        <begin position="29"/>
        <end position="137"/>
    </location>
</feature>
<reference evidence="2" key="2">
    <citation type="journal article" date="2008" name="PLoS Biol.">
        <title>Population genomic analysis of strain variation in Leptospirillum group II bacteria involved in acid mine drainage formation.</title>
        <authorList>
            <person name="Simmons S.L."/>
            <person name="Dibartolo G."/>
            <person name="Denef V.J."/>
            <person name="Goltsman D.S."/>
            <person name="Thelen M.P."/>
            <person name="Banfield J.F."/>
        </authorList>
    </citation>
    <scope>NUCLEOTIDE SEQUENCE [LARGE SCALE GENOMIC DNA]</scope>
</reference>